<dbReference type="InterPro" id="IPR000531">
    <property type="entry name" value="Beta-barrel_TonB"/>
</dbReference>
<dbReference type="Gene3D" id="2.40.170.20">
    <property type="entry name" value="TonB-dependent receptor, beta-barrel domain"/>
    <property type="match status" value="1"/>
</dbReference>
<dbReference type="Proteomes" id="UP000198427">
    <property type="component" value="Unassembled WGS sequence"/>
</dbReference>
<protein>
    <submittedName>
        <fullName evidence="14">Outer membrane receptor proteins, mostly Fe transport</fullName>
    </submittedName>
</protein>
<dbReference type="InterPro" id="IPR012910">
    <property type="entry name" value="Plug_dom"/>
</dbReference>
<evidence type="ECO:0000256" key="9">
    <source>
        <dbReference type="ARBA" id="ARBA00023237"/>
    </source>
</evidence>
<dbReference type="PANTHER" id="PTHR30069">
    <property type="entry name" value="TONB-DEPENDENT OUTER MEMBRANE RECEPTOR"/>
    <property type="match status" value="1"/>
</dbReference>
<comment type="caution">
    <text evidence="14">The sequence shown here is derived from an EMBL/GenBank/DDBJ whole genome shotgun (WGS) entry which is preliminary data.</text>
</comment>
<evidence type="ECO:0000256" key="3">
    <source>
        <dbReference type="ARBA" id="ARBA00022452"/>
    </source>
</evidence>
<keyword evidence="2 10" id="KW-0813">Transport</keyword>
<dbReference type="KEGG" id="pje:CRM71_14125"/>
<dbReference type="PANTHER" id="PTHR30069:SF29">
    <property type="entry name" value="HEMOGLOBIN AND HEMOGLOBIN-HAPTOGLOBIN-BINDING PROTEIN 1-RELATED"/>
    <property type="match status" value="1"/>
</dbReference>
<keyword evidence="15" id="KW-1185">Reference proteome</keyword>
<dbReference type="InterPro" id="IPR039426">
    <property type="entry name" value="TonB-dep_rcpt-like"/>
</dbReference>
<evidence type="ECO:0000256" key="8">
    <source>
        <dbReference type="ARBA" id="ARBA00023170"/>
    </source>
</evidence>
<dbReference type="GO" id="GO:0009279">
    <property type="term" value="C:cell outer membrane"/>
    <property type="evidence" value="ECO:0007669"/>
    <property type="project" value="UniProtKB-SubCell"/>
</dbReference>
<comment type="subcellular location">
    <subcellularLocation>
        <location evidence="1 10">Cell outer membrane</location>
        <topology evidence="1 10">Multi-pass membrane protein</topology>
    </subcellularLocation>
</comment>
<organism evidence="14 15">
    <name type="scientific">Prevotella jejuni</name>
    <dbReference type="NCBI Taxonomy" id="1177574"/>
    <lineage>
        <taxon>Bacteria</taxon>
        <taxon>Pseudomonadati</taxon>
        <taxon>Bacteroidota</taxon>
        <taxon>Bacteroidia</taxon>
        <taxon>Bacteroidales</taxon>
        <taxon>Prevotellaceae</taxon>
        <taxon>Prevotella</taxon>
    </lineage>
</organism>
<evidence type="ECO:0000259" key="12">
    <source>
        <dbReference type="Pfam" id="PF00593"/>
    </source>
</evidence>
<evidence type="ECO:0000256" key="7">
    <source>
        <dbReference type="ARBA" id="ARBA00023136"/>
    </source>
</evidence>
<keyword evidence="9 10" id="KW-0998">Cell outer membrane</keyword>
<feature type="domain" description="TonB-dependent receptor-like beta-barrel" evidence="12">
    <location>
        <begin position="362"/>
        <end position="793"/>
    </location>
</feature>
<keyword evidence="6 11" id="KW-0798">TonB box</keyword>
<keyword evidence="5" id="KW-0732">Signal</keyword>
<reference evidence="14 15" key="1">
    <citation type="submission" date="2017-06" db="EMBL/GenBank/DDBJ databases">
        <authorList>
            <person name="Varghese N."/>
            <person name="Submissions S."/>
        </authorList>
    </citation>
    <scope>NUCLEOTIDE SEQUENCE [LARGE SCALE GENOMIC DNA]</scope>
    <source>
        <strain evidence="14 15">DSM 26989</strain>
    </source>
</reference>
<evidence type="ECO:0000313" key="14">
    <source>
        <dbReference type="EMBL" id="SNR85838.1"/>
    </source>
</evidence>
<dbReference type="SUPFAM" id="SSF56935">
    <property type="entry name" value="Porins"/>
    <property type="match status" value="1"/>
</dbReference>
<dbReference type="EMBL" id="FZNZ01000015">
    <property type="protein sequence ID" value="SNR85838.1"/>
    <property type="molecule type" value="Genomic_DNA"/>
</dbReference>
<evidence type="ECO:0000256" key="5">
    <source>
        <dbReference type="ARBA" id="ARBA00022729"/>
    </source>
</evidence>
<dbReference type="OrthoDB" id="9803050at2"/>
<keyword evidence="4 10" id="KW-0812">Transmembrane</keyword>
<feature type="domain" description="TonB-dependent receptor plug" evidence="13">
    <location>
        <begin position="176"/>
        <end position="252"/>
    </location>
</feature>
<dbReference type="Gene3D" id="2.170.130.10">
    <property type="entry name" value="TonB-dependent receptor, plug domain"/>
    <property type="match status" value="1"/>
</dbReference>
<keyword evidence="8 14" id="KW-0675">Receptor</keyword>
<proteinExistence type="inferred from homology"/>
<keyword evidence="7 10" id="KW-0472">Membrane</keyword>
<evidence type="ECO:0000259" key="13">
    <source>
        <dbReference type="Pfam" id="PF07715"/>
    </source>
</evidence>
<dbReference type="PROSITE" id="PS52016">
    <property type="entry name" value="TONB_DEPENDENT_REC_3"/>
    <property type="match status" value="1"/>
</dbReference>
<dbReference type="GO" id="GO:0044718">
    <property type="term" value="P:siderophore transmembrane transport"/>
    <property type="evidence" value="ECO:0007669"/>
    <property type="project" value="TreeGrafter"/>
</dbReference>
<dbReference type="GO" id="GO:0015344">
    <property type="term" value="F:siderophore uptake transmembrane transporter activity"/>
    <property type="evidence" value="ECO:0007669"/>
    <property type="project" value="TreeGrafter"/>
</dbReference>
<dbReference type="InterPro" id="IPR008969">
    <property type="entry name" value="CarboxyPept-like_regulatory"/>
</dbReference>
<evidence type="ECO:0000256" key="10">
    <source>
        <dbReference type="PROSITE-ProRule" id="PRU01360"/>
    </source>
</evidence>
<evidence type="ECO:0000256" key="1">
    <source>
        <dbReference type="ARBA" id="ARBA00004571"/>
    </source>
</evidence>
<dbReference type="InterPro" id="IPR036942">
    <property type="entry name" value="Beta-barrel_TonB_sf"/>
</dbReference>
<dbReference type="Pfam" id="PF00593">
    <property type="entry name" value="TonB_dep_Rec_b-barrel"/>
    <property type="match status" value="1"/>
</dbReference>
<dbReference type="Pfam" id="PF13715">
    <property type="entry name" value="CarbopepD_reg_2"/>
    <property type="match status" value="1"/>
</dbReference>
<dbReference type="SUPFAM" id="SSF49464">
    <property type="entry name" value="Carboxypeptidase regulatory domain-like"/>
    <property type="match status" value="1"/>
</dbReference>
<accession>A0A2N9QRQ6</accession>
<comment type="similarity">
    <text evidence="10 11">Belongs to the TonB-dependent receptor family.</text>
</comment>
<gene>
    <name evidence="14" type="ORF">SAMN06265364_1157</name>
</gene>
<keyword evidence="3 10" id="KW-1134">Transmembrane beta strand</keyword>
<dbReference type="InterPro" id="IPR037066">
    <property type="entry name" value="Plug_dom_sf"/>
</dbReference>
<evidence type="ECO:0000256" key="11">
    <source>
        <dbReference type="RuleBase" id="RU003357"/>
    </source>
</evidence>
<evidence type="ECO:0000313" key="15">
    <source>
        <dbReference type="Proteomes" id="UP000198427"/>
    </source>
</evidence>
<sequence length="841" mass="96022">MNKPLLLAAIWLSPLMLYAHDTAGRSHTNPTNKTMVMTNKEMVVTTSEPTDEDKGRRRFTLSGYVKDRNGEPLINATVYDLTTRQGTMTNAYGHFSLTLTEGNHEIRCSYVGYKTLTDAVTLTANRNYDITLQNDAELTEVVVTTDLNSPLLKTQTGKLSLSQKDIMTEYALMSSPDVIKTLQRTSGVAEGMELTSGLYVHGGNNDENLFLLDGTPLYHTNHTLGLFSSFNVDVVKNVDFYKSGFPARYGGRLSSVTDVRTADGDLYHIHGSYRIGLLDGSVHLEGPLRKGKTSYNIGIRRSWLDLLTRPAFAIINSRRDNEDKVSMAYFFHDMNLKLTNIFNERSRMSLSVYSGEDRLDAKDEWGDHRDDNGYGEYDIYKNSFHWGNFNAALDWNYQFSPKLFANFTAFYTHNRSSVSSSDEWTVRRSDGKDQLTTTSHGYRSAIDDIGYRAAFDFRPTPRHHILFGQEYTYHRFQPQTFNRFDGYQGGREEKGDTIAIHSHNKNIAHQVTLYAEDEMTLNERWSVNGGLNVDLFSISGKTFSTLSPRLSMKFQPSDRLSFKASYTLMSQFVHKIANSFLDLPTDYWVPTTARLHPMRAWQLAAGAYLKPNAHWLLTLEGYYKHSSHILQYASWAGLEPPAANWDYMVMEGEGRSYGVELDADYTIANFALHGSYTLSWAEKKFDDFHNDWYYDKFDNRHRLTLSGRWNITKKISAFAAWTFHTGNRMTVPTQYIGLPTVPAQTGGGITFTSPDDNLLNFAYEQPNNVVLPAYHRLDLGIDFRHTTKKGHERIWNISLYNAYCHLNSLWVRVKVNSENKIMIKNNAFIPVIPSFSYTIKF</sequence>
<name>A0A2N9QRQ6_9BACT</name>
<dbReference type="Gene3D" id="2.60.40.1120">
    <property type="entry name" value="Carboxypeptidase-like, regulatory domain"/>
    <property type="match status" value="1"/>
</dbReference>
<evidence type="ECO:0000256" key="6">
    <source>
        <dbReference type="ARBA" id="ARBA00023077"/>
    </source>
</evidence>
<evidence type="ECO:0000256" key="4">
    <source>
        <dbReference type="ARBA" id="ARBA00022692"/>
    </source>
</evidence>
<evidence type="ECO:0000256" key="2">
    <source>
        <dbReference type="ARBA" id="ARBA00022448"/>
    </source>
</evidence>
<dbReference type="AlphaFoldDB" id="A0A2N9QRQ6"/>
<dbReference type="Pfam" id="PF07715">
    <property type="entry name" value="Plug"/>
    <property type="match status" value="1"/>
</dbReference>